<evidence type="ECO:0000259" key="6">
    <source>
        <dbReference type="Pfam" id="PF05698"/>
    </source>
</evidence>
<feature type="compositionally biased region" description="Polar residues" evidence="4">
    <location>
        <begin position="273"/>
        <end position="285"/>
    </location>
</feature>
<gene>
    <name evidence="7" type="ORF">SAMN02745243_00570</name>
</gene>
<dbReference type="RefSeq" id="WP_159434607.1">
    <property type="nucleotide sequence ID" value="NZ_FQZY01000008.1"/>
</dbReference>
<protein>
    <submittedName>
        <fullName evidence="7">Trigger factor protein (TF) C-terminus</fullName>
    </submittedName>
</protein>
<keyword evidence="2" id="KW-0413">Isomerase</keyword>
<keyword evidence="1" id="KW-0697">Rotamase</keyword>
<organism evidence="7 8">
    <name type="scientific">Hespellia stercorisuis DSM 15480</name>
    <dbReference type="NCBI Taxonomy" id="1121950"/>
    <lineage>
        <taxon>Bacteria</taxon>
        <taxon>Bacillati</taxon>
        <taxon>Bacillota</taxon>
        <taxon>Clostridia</taxon>
        <taxon>Lachnospirales</taxon>
        <taxon>Lachnospiraceae</taxon>
        <taxon>Hespellia</taxon>
    </lineage>
</organism>
<dbReference type="InterPro" id="IPR027304">
    <property type="entry name" value="Trigger_fact/SurA_dom_sf"/>
</dbReference>
<dbReference type="InterPro" id="IPR037041">
    <property type="entry name" value="Trigger_fac_C_sf"/>
</dbReference>
<accession>A0A1M6J731</accession>
<evidence type="ECO:0000256" key="2">
    <source>
        <dbReference type="ARBA" id="ARBA00023235"/>
    </source>
</evidence>
<keyword evidence="5" id="KW-0732">Signal</keyword>
<feature type="region of interest" description="Disordered" evidence="4">
    <location>
        <begin position="254"/>
        <end position="348"/>
    </location>
</feature>
<evidence type="ECO:0000256" key="4">
    <source>
        <dbReference type="SAM" id="MobiDB-lite"/>
    </source>
</evidence>
<dbReference type="InterPro" id="IPR008880">
    <property type="entry name" value="Trigger_fac_C"/>
</dbReference>
<evidence type="ECO:0000256" key="1">
    <source>
        <dbReference type="ARBA" id="ARBA00023110"/>
    </source>
</evidence>
<feature type="compositionally biased region" description="Polar residues" evidence="4">
    <location>
        <begin position="330"/>
        <end position="348"/>
    </location>
</feature>
<dbReference type="PROSITE" id="PS51257">
    <property type="entry name" value="PROKAR_LIPOPROTEIN"/>
    <property type="match status" value="1"/>
</dbReference>
<keyword evidence="3" id="KW-0175">Coiled coil</keyword>
<dbReference type="GO" id="GO:0015031">
    <property type="term" value="P:protein transport"/>
    <property type="evidence" value="ECO:0007669"/>
    <property type="project" value="InterPro"/>
</dbReference>
<dbReference type="GO" id="GO:0006457">
    <property type="term" value="P:protein folding"/>
    <property type="evidence" value="ECO:0007669"/>
    <property type="project" value="InterPro"/>
</dbReference>
<evidence type="ECO:0000313" key="8">
    <source>
        <dbReference type="Proteomes" id="UP000184301"/>
    </source>
</evidence>
<dbReference type="Pfam" id="PF05698">
    <property type="entry name" value="Trigger_C"/>
    <property type="match status" value="1"/>
</dbReference>
<sequence>MKKCLLGILMGLLVLSTTACQQKIPKELSDSYVTVKNYTGIEIEKAEVEKTTDENVDMVVNYMMSNYIESNELPEDTEITDAIVKELSNGEYETVEDYRASLQEQIKETRKKTAKDEEETRVWEKVMNNAEVKKYPDYRLKQIKADLVELYEQYAAQCSMSYDEYMESIKLEDSDLDKAAEASLKQELVADVIADQFDLRPTDEEVEQAAADYAEEYNFTSVELLYKQISKEDIRRMVVQNNVKAWLTEHCSYVESDESDDPEEESNDGSDSADSVSGTDSASEMDSTGKTDSTSGTDSTSETDSTSGMDSASATDSAGSTDSMDKTDSASETGSTSRTEGQTESQGE</sequence>
<reference evidence="7 8" key="1">
    <citation type="submission" date="2016-11" db="EMBL/GenBank/DDBJ databases">
        <authorList>
            <person name="Jaros S."/>
            <person name="Januszkiewicz K."/>
            <person name="Wedrychowicz H."/>
        </authorList>
    </citation>
    <scope>NUCLEOTIDE SEQUENCE [LARGE SCALE GENOMIC DNA]</scope>
    <source>
        <strain evidence="7 8">DSM 15480</strain>
    </source>
</reference>
<evidence type="ECO:0000256" key="5">
    <source>
        <dbReference type="SAM" id="SignalP"/>
    </source>
</evidence>
<dbReference type="OrthoDB" id="2043898at2"/>
<feature type="signal peptide" evidence="5">
    <location>
        <begin position="1"/>
        <end position="19"/>
    </location>
</feature>
<feature type="compositionally biased region" description="Acidic residues" evidence="4">
    <location>
        <begin position="255"/>
        <end position="268"/>
    </location>
</feature>
<feature type="domain" description="Trigger factor C-terminal" evidence="6">
    <location>
        <begin position="94"/>
        <end position="243"/>
    </location>
</feature>
<feature type="chain" id="PRO_5038838643" evidence="5">
    <location>
        <begin position="20"/>
        <end position="348"/>
    </location>
</feature>
<dbReference type="Proteomes" id="UP000184301">
    <property type="component" value="Unassembled WGS sequence"/>
</dbReference>
<dbReference type="STRING" id="1121950.SAMN02745243_00570"/>
<dbReference type="GO" id="GO:0003755">
    <property type="term" value="F:peptidyl-prolyl cis-trans isomerase activity"/>
    <property type="evidence" value="ECO:0007669"/>
    <property type="project" value="UniProtKB-KW"/>
</dbReference>
<evidence type="ECO:0000313" key="7">
    <source>
        <dbReference type="EMBL" id="SHJ42523.1"/>
    </source>
</evidence>
<dbReference type="EMBL" id="FQZY01000008">
    <property type="protein sequence ID" value="SHJ42523.1"/>
    <property type="molecule type" value="Genomic_DNA"/>
</dbReference>
<evidence type="ECO:0000256" key="3">
    <source>
        <dbReference type="SAM" id="Coils"/>
    </source>
</evidence>
<dbReference type="Gene3D" id="1.10.3120.10">
    <property type="entry name" value="Trigger factor, C-terminal domain"/>
    <property type="match status" value="1"/>
</dbReference>
<name>A0A1M6J731_9FIRM</name>
<proteinExistence type="predicted"/>
<dbReference type="AlphaFoldDB" id="A0A1M6J731"/>
<feature type="coiled-coil region" evidence="3">
    <location>
        <begin position="92"/>
        <end position="119"/>
    </location>
</feature>
<keyword evidence="8" id="KW-1185">Reference proteome</keyword>
<feature type="compositionally biased region" description="Low complexity" evidence="4">
    <location>
        <begin position="286"/>
        <end position="322"/>
    </location>
</feature>
<dbReference type="SUPFAM" id="SSF109998">
    <property type="entry name" value="Triger factor/SurA peptide-binding domain-like"/>
    <property type="match status" value="1"/>
</dbReference>